<organism evidence="2 3">
    <name type="scientific">Laodelphax striatellus</name>
    <name type="common">Small brown planthopper</name>
    <name type="synonym">Delphax striatella</name>
    <dbReference type="NCBI Taxonomy" id="195883"/>
    <lineage>
        <taxon>Eukaryota</taxon>
        <taxon>Metazoa</taxon>
        <taxon>Ecdysozoa</taxon>
        <taxon>Arthropoda</taxon>
        <taxon>Hexapoda</taxon>
        <taxon>Insecta</taxon>
        <taxon>Pterygota</taxon>
        <taxon>Neoptera</taxon>
        <taxon>Paraneoptera</taxon>
        <taxon>Hemiptera</taxon>
        <taxon>Auchenorrhyncha</taxon>
        <taxon>Fulgoroidea</taxon>
        <taxon>Delphacidae</taxon>
        <taxon>Criomorphinae</taxon>
        <taxon>Laodelphax</taxon>
    </lineage>
</organism>
<feature type="compositionally biased region" description="Basic and acidic residues" evidence="1">
    <location>
        <begin position="360"/>
        <end position="370"/>
    </location>
</feature>
<accession>A0A482XPK6</accession>
<dbReference type="AlphaFoldDB" id="A0A482XPK6"/>
<protein>
    <submittedName>
        <fullName evidence="2">Uncharacterized protein</fullName>
    </submittedName>
</protein>
<feature type="region of interest" description="Disordered" evidence="1">
    <location>
        <begin position="335"/>
        <end position="370"/>
    </location>
</feature>
<keyword evidence="3" id="KW-1185">Reference proteome</keyword>
<name>A0A482XPK6_LAOST</name>
<gene>
    <name evidence="2" type="ORF">LSTR_LSTR004481</name>
</gene>
<comment type="caution">
    <text evidence="2">The sequence shown here is derived from an EMBL/GenBank/DDBJ whole genome shotgun (WGS) entry which is preliminary data.</text>
</comment>
<proteinExistence type="predicted"/>
<evidence type="ECO:0000313" key="2">
    <source>
        <dbReference type="EMBL" id="RZF47081.1"/>
    </source>
</evidence>
<feature type="compositionally biased region" description="Polar residues" evidence="1">
    <location>
        <begin position="338"/>
        <end position="349"/>
    </location>
</feature>
<sequence>MESIPSTCDSCSKPLRKNKNKRVTIRKEIDPVSNKLMRLCNSCGLRFFRARWRVKKERVKVASQEEKEKYKLEVDAFSKLVYKIVDDDEIACRLRCPVSSPKICRCIQCYLTMDDNFSGDLNTCVISRSRAKELQELCRSAKSLIQTRDIGVSDSMDEQRCVNSKTKLRSKDYEEFVFANRNRLKNEYSMCERGCQRVLCYSNNFLHKQLKSNSKHESRIAGKHVAISETLPLSQLGQFRCCKQRCTGMASSHASLLASWRQRSLAGQLEARRVLAEMCRPAGGHTNCRQFIRYVTGCSDGLLAKVRQELKQSLGYEEPAEHGLKEYWRQKKIKAASSRGNSRALTGSSKVVDGTAKNGVESEKRNSILS</sequence>
<evidence type="ECO:0000256" key="1">
    <source>
        <dbReference type="SAM" id="MobiDB-lite"/>
    </source>
</evidence>
<evidence type="ECO:0000313" key="3">
    <source>
        <dbReference type="Proteomes" id="UP000291343"/>
    </source>
</evidence>
<dbReference type="OrthoDB" id="10068017at2759"/>
<dbReference type="Proteomes" id="UP000291343">
    <property type="component" value="Unassembled WGS sequence"/>
</dbReference>
<dbReference type="STRING" id="195883.A0A482XPK6"/>
<dbReference type="InParanoid" id="A0A482XPK6"/>
<dbReference type="EMBL" id="QKKF02004804">
    <property type="protein sequence ID" value="RZF47081.1"/>
    <property type="molecule type" value="Genomic_DNA"/>
</dbReference>
<reference evidence="2 3" key="1">
    <citation type="journal article" date="2017" name="Gigascience">
        <title>Genome sequence of the small brown planthopper, Laodelphax striatellus.</title>
        <authorList>
            <person name="Zhu J."/>
            <person name="Jiang F."/>
            <person name="Wang X."/>
            <person name="Yang P."/>
            <person name="Bao Y."/>
            <person name="Zhao W."/>
            <person name="Wang W."/>
            <person name="Lu H."/>
            <person name="Wang Q."/>
            <person name="Cui N."/>
            <person name="Li J."/>
            <person name="Chen X."/>
            <person name="Luo L."/>
            <person name="Yu J."/>
            <person name="Kang L."/>
            <person name="Cui F."/>
        </authorList>
    </citation>
    <scope>NUCLEOTIDE SEQUENCE [LARGE SCALE GENOMIC DNA]</scope>
    <source>
        <strain evidence="2">Lst14</strain>
    </source>
</reference>